<reference evidence="2" key="1">
    <citation type="submission" date="2025-08" db="UniProtKB">
        <authorList>
            <consortium name="RefSeq"/>
        </authorList>
    </citation>
    <scope>IDENTIFICATION</scope>
</reference>
<protein>
    <submittedName>
        <fullName evidence="2">Uncharacterized protein LOC101845521</fullName>
    </submittedName>
</protein>
<name>A0ABM1W435_APLCA</name>
<evidence type="ECO:0000313" key="1">
    <source>
        <dbReference type="Proteomes" id="UP000694888"/>
    </source>
</evidence>
<evidence type="ECO:0000313" key="2">
    <source>
        <dbReference type="RefSeq" id="XP_035829428.1"/>
    </source>
</evidence>
<dbReference type="RefSeq" id="XP_035829428.1">
    <property type="nucleotide sequence ID" value="XM_035973535.1"/>
</dbReference>
<keyword evidence="1" id="KW-1185">Reference proteome</keyword>
<sequence>MLTTEGWVEHDFPRYRHDEENGYLCQVPVGLPDVKLTCPPTDESLPADVTCTFKQAPWTNLSWTVGDKDHKATCYPDFCCKPVHEGFQANVDNSSGVVKSKFTILKADFERHARVTCSAQFKTGSPQSAFCDLPIYSKPDAPICTQTFTDTGVHVRCEVDKVYPWADCLWGRSPHKILSGSSSILNITGSRYKMMRCNLRDELSASGDYTYTVKAIPQVDGVIDDESASSIPTDVIVSLYKPQGCDNVEMIEGFGSLGNDANISVCVIAFPEPYDIQLSHGQNFVREDRYNTQFSYTKQPR</sequence>
<gene>
    <name evidence="2" type="primary">LOC101845521</name>
</gene>
<accession>A0ABM1W435</accession>
<proteinExistence type="predicted"/>
<dbReference type="GeneID" id="101845521"/>
<dbReference type="Proteomes" id="UP000694888">
    <property type="component" value="Unplaced"/>
</dbReference>
<feature type="non-terminal residue" evidence="2">
    <location>
        <position position="301"/>
    </location>
</feature>
<organism evidence="1 2">
    <name type="scientific">Aplysia californica</name>
    <name type="common">California sea hare</name>
    <dbReference type="NCBI Taxonomy" id="6500"/>
    <lineage>
        <taxon>Eukaryota</taxon>
        <taxon>Metazoa</taxon>
        <taxon>Spiralia</taxon>
        <taxon>Lophotrochozoa</taxon>
        <taxon>Mollusca</taxon>
        <taxon>Gastropoda</taxon>
        <taxon>Heterobranchia</taxon>
        <taxon>Euthyneura</taxon>
        <taxon>Tectipleura</taxon>
        <taxon>Aplysiida</taxon>
        <taxon>Aplysioidea</taxon>
        <taxon>Aplysiidae</taxon>
        <taxon>Aplysia</taxon>
    </lineage>
</organism>